<dbReference type="AlphaFoldDB" id="A0A4V2S4B6"/>
<accession>A0A4V2S4B6</accession>
<gene>
    <name evidence="1" type="ORF">EV192_11770</name>
</gene>
<dbReference type="Proteomes" id="UP000295680">
    <property type="component" value="Unassembled WGS sequence"/>
</dbReference>
<comment type="caution">
    <text evidence="1">The sequence shown here is derived from an EMBL/GenBank/DDBJ whole genome shotgun (WGS) entry which is preliminary data.</text>
</comment>
<reference evidence="1 2" key="1">
    <citation type="submission" date="2019-03" db="EMBL/GenBank/DDBJ databases">
        <title>Genomic Encyclopedia of Type Strains, Phase IV (KMG-IV): sequencing the most valuable type-strain genomes for metagenomic binning, comparative biology and taxonomic classification.</title>
        <authorList>
            <person name="Goeker M."/>
        </authorList>
    </citation>
    <scope>NUCLEOTIDE SEQUENCE [LARGE SCALE GENOMIC DNA]</scope>
    <source>
        <strain evidence="1 2">DSM 45934</strain>
    </source>
</reference>
<protein>
    <recommendedName>
        <fullName evidence="3">Helix-turn-helix protein</fullName>
    </recommendedName>
</protein>
<dbReference type="EMBL" id="SLWS01000017">
    <property type="protein sequence ID" value="TCO47330.1"/>
    <property type="molecule type" value="Genomic_DNA"/>
</dbReference>
<name>A0A4V2S4B6_9PSEU</name>
<proteinExistence type="predicted"/>
<evidence type="ECO:0000313" key="2">
    <source>
        <dbReference type="Proteomes" id="UP000295680"/>
    </source>
</evidence>
<keyword evidence="2" id="KW-1185">Reference proteome</keyword>
<dbReference type="RefSeq" id="WP_132125631.1">
    <property type="nucleotide sequence ID" value="NZ_SLWS01000017.1"/>
</dbReference>
<evidence type="ECO:0008006" key="3">
    <source>
        <dbReference type="Google" id="ProtNLM"/>
    </source>
</evidence>
<evidence type="ECO:0000313" key="1">
    <source>
        <dbReference type="EMBL" id="TCO47330.1"/>
    </source>
</evidence>
<sequence>MPAQTHLATLIDADPRPVRQIERDTGLPEGSISYYTRPSTADRTQRLPKLNVMEYIAKALDKPLEVVTQACIRDLGISIEPAFTPAEVDLMHRIRALPEADQQRIKDIVASFERHPHPQPAPPQPSKR</sequence>
<dbReference type="OrthoDB" id="3700901at2"/>
<organism evidence="1 2">
    <name type="scientific">Actinocrispum wychmicini</name>
    <dbReference type="NCBI Taxonomy" id="1213861"/>
    <lineage>
        <taxon>Bacteria</taxon>
        <taxon>Bacillati</taxon>
        <taxon>Actinomycetota</taxon>
        <taxon>Actinomycetes</taxon>
        <taxon>Pseudonocardiales</taxon>
        <taxon>Pseudonocardiaceae</taxon>
        <taxon>Actinocrispum</taxon>
    </lineage>
</organism>